<evidence type="ECO:0000313" key="11">
    <source>
        <dbReference type="EMBL" id="TCS81480.1"/>
    </source>
</evidence>
<evidence type="ECO:0000256" key="1">
    <source>
        <dbReference type="ARBA" id="ARBA00006100"/>
    </source>
</evidence>
<evidence type="ECO:0000256" key="4">
    <source>
        <dbReference type="ARBA" id="ARBA00022691"/>
    </source>
</evidence>
<evidence type="ECO:0000259" key="10">
    <source>
        <dbReference type="PROSITE" id="PS51918"/>
    </source>
</evidence>
<feature type="domain" description="Radical SAM core" evidence="10">
    <location>
        <begin position="1"/>
        <end position="232"/>
    </location>
</feature>
<dbReference type="SMART" id="SM00729">
    <property type="entry name" value="Elp3"/>
    <property type="match status" value="1"/>
</dbReference>
<gene>
    <name evidence="11" type="ORF">EDC37_102186</name>
</gene>
<dbReference type="Gene3D" id="3.20.20.70">
    <property type="entry name" value="Aldolase class I"/>
    <property type="match status" value="1"/>
</dbReference>
<evidence type="ECO:0000256" key="3">
    <source>
        <dbReference type="ARBA" id="ARBA00022617"/>
    </source>
</evidence>
<dbReference type="Pfam" id="PF06969">
    <property type="entry name" value="HemN_C"/>
    <property type="match status" value="1"/>
</dbReference>
<dbReference type="SFLD" id="SFLDG01082">
    <property type="entry name" value="B12-binding_domain_containing"/>
    <property type="match status" value="1"/>
</dbReference>
<dbReference type="SUPFAM" id="SSF102114">
    <property type="entry name" value="Radical SAM enzymes"/>
    <property type="match status" value="1"/>
</dbReference>
<keyword evidence="5 9" id="KW-0479">Metal-binding</keyword>
<keyword evidence="9" id="KW-0004">4Fe-4S</keyword>
<comment type="similarity">
    <text evidence="1">Belongs to the anaerobic coproporphyrinogen-III oxidase family. HemW subfamily.</text>
</comment>
<dbReference type="InterPro" id="IPR010723">
    <property type="entry name" value="HemN_C"/>
</dbReference>
<reference evidence="11 12" key="1">
    <citation type="submission" date="2019-03" db="EMBL/GenBank/DDBJ databases">
        <title>Genomic Encyclopedia of Type Strains, Phase IV (KMG-IV): sequencing the most valuable type-strain genomes for metagenomic binning, comparative biology and taxonomic classification.</title>
        <authorList>
            <person name="Goeker M."/>
        </authorList>
    </citation>
    <scope>NUCLEOTIDE SEQUENCE [LARGE SCALE GENOMIC DNA]</scope>
    <source>
        <strain evidence="11 12">DSM 20467</strain>
    </source>
</reference>
<dbReference type="Proteomes" id="UP000295188">
    <property type="component" value="Unassembled WGS sequence"/>
</dbReference>
<protein>
    <recommendedName>
        <fullName evidence="2 9">Heme chaperone HemW</fullName>
    </recommendedName>
</protein>
<comment type="subcellular location">
    <subcellularLocation>
        <location evidence="9">Cytoplasm</location>
    </subcellularLocation>
</comment>
<evidence type="ECO:0000256" key="5">
    <source>
        <dbReference type="ARBA" id="ARBA00022723"/>
    </source>
</evidence>
<proteinExistence type="inferred from homology"/>
<dbReference type="Pfam" id="PF04055">
    <property type="entry name" value="Radical_SAM"/>
    <property type="match status" value="1"/>
</dbReference>
<name>A0A4R3KEE7_9FIRM</name>
<dbReference type="EMBL" id="SMAA01000002">
    <property type="protein sequence ID" value="TCS81480.1"/>
    <property type="molecule type" value="Genomic_DNA"/>
</dbReference>
<dbReference type="PANTHER" id="PTHR13932">
    <property type="entry name" value="COPROPORPHYRINIGEN III OXIDASE"/>
    <property type="match status" value="1"/>
</dbReference>
<dbReference type="PANTHER" id="PTHR13932:SF5">
    <property type="entry name" value="RADICAL S-ADENOSYL METHIONINE DOMAIN-CONTAINING PROTEIN 1, MITOCHONDRIAL"/>
    <property type="match status" value="1"/>
</dbReference>
<dbReference type="GO" id="GO:0005737">
    <property type="term" value="C:cytoplasm"/>
    <property type="evidence" value="ECO:0007669"/>
    <property type="project" value="UniProtKB-SubCell"/>
</dbReference>
<dbReference type="GO" id="GO:0046872">
    <property type="term" value="F:metal ion binding"/>
    <property type="evidence" value="ECO:0007669"/>
    <property type="project" value="UniProtKB-UniRule"/>
</dbReference>
<evidence type="ECO:0000313" key="12">
    <source>
        <dbReference type="Proteomes" id="UP000295188"/>
    </source>
</evidence>
<dbReference type="InterPro" id="IPR004559">
    <property type="entry name" value="HemW-like"/>
</dbReference>
<keyword evidence="7 9" id="KW-0411">Iron-sulfur</keyword>
<dbReference type="SFLD" id="SFLDF00562">
    <property type="entry name" value="HemN-like__clustered_with_heat"/>
    <property type="match status" value="1"/>
</dbReference>
<evidence type="ECO:0000256" key="9">
    <source>
        <dbReference type="RuleBase" id="RU364116"/>
    </source>
</evidence>
<evidence type="ECO:0000256" key="7">
    <source>
        <dbReference type="ARBA" id="ARBA00023014"/>
    </source>
</evidence>
<dbReference type="InterPro" id="IPR013785">
    <property type="entry name" value="Aldolase_TIM"/>
</dbReference>
<dbReference type="RefSeq" id="WP_231040149.1">
    <property type="nucleotide sequence ID" value="NZ_SMAA01000002.1"/>
</dbReference>
<dbReference type="InterPro" id="IPR058240">
    <property type="entry name" value="rSAM_sf"/>
</dbReference>
<dbReference type="InterPro" id="IPR006638">
    <property type="entry name" value="Elp3/MiaA/NifB-like_rSAM"/>
</dbReference>
<keyword evidence="3 9" id="KW-0349">Heme</keyword>
<dbReference type="InterPro" id="IPR007197">
    <property type="entry name" value="rSAM"/>
</dbReference>
<dbReference type="AlphaFoldDB" id="A0A4R3KEE7"/>
<comment type="function">
    <text evidence="9">Probably acts as a heme chaperone, transferring heme to an unknown acceptor. Binds one molecule of heme per monomer, possibly covalently. Binds 1 [4Fe-4S] cluster. The cluster is coordinated with 3 cysteines and an exchangeable S-adenosyl-L-methionine.</text>
</comment>
<dbReference type="GO" id="GO:0004109">
    <property type="term" value="F:coproporphyrinogen oxidase activity"/>
    <property type="evidence" value="ECO:0007669"/>
    <property type="project" value="InterPro"/>
</dbReference>
<keyword evidence="8 9" id="KW-0143">Chaperone</keyword>
<comment type="caution">
    <text evidence="11">The sequence shown here is derived from an EMBL/GenBank/DDBJ whole genome shotgun (WGS) entry which is preliminary data.</text>
</comment>
<keyword evidence="12" id="KW-1185">Reference proteome</keyword>
<organism evidence="11 12">
    <name type="scientific">Pectinatus cerevisiiphilus</name>
    <dbReference type="NCBI Taxonomy" id="86956"/>
    <lineage>
        <taxon>Bacteria</taxon>
        <taxon>Bacillati</taxon>
        <taxon>Bacillota</taxon>
        <taxon>Negativicutes</taxon>
        <taxon>Selenomonadales</taxon>
        <taxon>Selenomonadaceae</taxon>
        <taxon>Pectinatus</taxon>
    </lineage>
</organism>
<evidence type="ECO:0000256" key="6">
    <source>
        <dbReference type="ARBA" id="ARBA00023004"/>
    </source>
</evidence>
<dbReference type="NCBIfam" id="TIGR00539">
    <property type="entry name" value="hemN_rel"/>
    <property type="match status" value="1"/>
</dbReference>
<evidence type="ECO:0000256" key="2">
    <source>
        <dbReference type="ARBA" id="ARBA00017228"/>
    </source>
</evidence>
<accession>A0A4R3KEE7</accession>
<dbReference type="GO" id="GO:0051539">
    <property type="term" value="F:4 iron, 4 sulfur cluster binding"/>
    <property type="evidence" value="ECO:0007669"/>
    <property type="project" value="UniProtKB-UniRule"/>
</dbReference>
<dbReference type="SFLD" id="SFLDS00029">
    <property type="entry name" value="Radical_SAM"/>
    <property type="match status" value="1"/>
</dbReference>
<sequence length="376" mass="42766">MISLYIHIPFCLAKCRYCDFPSIAAKKDTYPAYVSALCKEIKLRHQQASPLKADTVYFGGGTPSLLSVNSIATILTTLKTSYDLSPDAEITLEANPGTVDLPKLQALRKLGINRLSFGVQATQDFLLKLLGRIHTLADTKEAITAAKKAGFQNISLDLMYGLPRQTLAMLQESTAWALQQEPQHISIYGLQIEPGTPFAQMQKEGCLPLPDEDTVETMYDFITTTLPQHGFERYEIANFARHGFASRHNLAYWQDKAYLGFGCAAHSYYNFQRTYNTHNVYEYIRSCNNNALPVFEEEKFDNQTWMEEFCFLALRTARGIDKKKFQENFHRSIHDVYGKNINMLLTQKLLKENDAYLFLTPAGMKLGNIVFEKFLL</sequence>
<keyword evidence="6 9" id="KW-0408">Iron</keyword>
<dbReference type="InterPro" id="IPR034505">
    <property type="entry name" value="Coproporphyrinogen-III_oxidase"/>
</dbReference>
<evidence type="ECO:0000256" key="8">
    <source>
        <dbReference type="ARBA" id="ARBA00023186"/>
    </source>
</evidence>
<keyword evidence="9" id="KW-0963">Cytoplasm</keyword>
<dbReference type="CDD" id="cd01335">
    <property type="entry name" value="Radical_SAM"/>
    <property type="match status" value="1"/>
</dbReference>
<dbReference type="SFLD" id="SFLDF00288">
    <property type="entry name" value="HemN-like__clustered_with_nucl"/>
    <property type="match status" value="1"/>
</dbReference>
<dbReference type="GO" id="GO:0006779">
    <property type="term" value="P:porphyrin-containing compound biosynthetic process"/>
    <property type="evidence" value="ECO:0007669"/>
    <property type="project" value="InterPro"/>
</dbReference>
<dbReference type="PROSITE" id="PS51918">
    <property type="entry name" value="RADICAL_SAM"/>
    <property type="match status" value="1"/>
</dbReference>
<dbReference type="SFLD" id="SFLDG01065">
    <property type="entry name" value="anaerobic_coproporphyrinogen-I"/>
    <property type="match status" value="1"/>
</dbReference>
<keyword evidence="4 9" id="KW-0949">S-adenosyl-L-methionine</keyword>